<dbReference type="InterPro" id="IPR013088">
    <property type="entry name" value="Znf_NHR/GATA"/>
</dbReference>
<reference evidence="4" key="1">
    <citation type="journal article" date="2020" name="Stud. Mycol.">
        <title>101 Dothideomycetes genomes: a test case for predicting lifestyles and emergence of pathogens.</title>
        <authorList>
            <person name="Haridas S."/>
            <person name="Albert R."/>
            <person name="Binder M."/>
            <person name="Bloem J."/>
            <person name="Labutti K."/>
            <person name="Salamov A."/>
            <person name="Andreopoulos B."/>
            <person name="Baker S."/>
            <person name="Barry K."/>
            <person name="Bills G."/>
            <person name="Bluhm B."/>
            <person name="Cannon C."/>
            <person name="Castanera R."/>
            <person name="Culley D."/>
            <person name="Daum C."/>
            <person name="Ezra D."/>
            <person name="Gonzalez J."/>
            <person name="Henrissat B."/>
            <person name="Kuo A."/>
            <person name="Liang C."/>
            <person name="Lipzen A."/>
            <person name="Lutzoni F."/>
            <person name="Magnuson J."/>
            <person name="Mondo S."/>
            <person name="Nolan M."/>
            <person name="Ohm R."/>
            <person name="Pangilinan J."/>
            <person name="Park H.-J."/>
            <person name="Ramirez L."/>
            <person name="Alfaro M."/>
            <person name="Sun H."/>
            <person name="Tritt A."/>
            <person name="Yoshinaga Y."/>
            <person name="Zwiers L.-H."/>
            <person name="Turgeon B."/>
            <person name="Goodwin S."/>
            <person name="Spatafora J."/>
            <person name="Crous P."/>
            <person name="Grigoriev I."/>
        </authorList>
    </citation>
    <scope>NUCLEOTIDE SEQUENCE</scope>
    <source>
        <strain evidence="4">CBS 119687</strain>
    </source>
</reference>
<dbReference type="Gene3D" id="3.30.50.10">
    <property type="entry name" value="Erythroid Transcription Factor GATA-1, subunit A"/>
    <property type="match status" value="1"/>
</dbReference>
<keyword evidence="1" id="KW-0862">Zinc</keyword>
<feature type="domain" description="GATA-type" evidence="3">
    <location>
        <begin position="313"/>
        <end position="366"/>
    </location>
</feature>
<dbReference type="InterPro" id="IPR000679">
    <property type="entry name" value="Znf_GATA"/>
</dbReference>
<dbReference type="Proteomes" id="UP000799771">
    <property type="component" value="Unassembled WGS sequence"/>
</dbReference>
<protein>
    <recommendedName>
        <fullName evidence="3">GATA-type domain-containing protein</fullName>
    </recommendedName>
</protein>
<evidence type="ECO:0000256" key="1">
    <source>
        <dbReference type="PROSITE-ProRule" id="PRU00094"/>
    </source>
</evidence>
<sequence>MDDLSFLENYGYADNATLKVALPDGQVCHISDCVNPFRFLDHCPLLYHAFESDEHGRLQASIEATSTSSVVSLLRFCYTGGYIPIEQCAELFSLLQHAEIYKLASNFDVPELQLVAHGNFSCQIECACSLPTTPQDLPETIRFVYKHFSGHELQQEHNLVNTLLNYCVSAYHYHKLGENAEFLKVVDDIPIFRQDLCRTNIARGFTDDSAPDIIRLRLESAPAPELDFHPTAAASETLPSELCHNANRTLQAVSTIVSASRYRNKWRKMKLSLSTNNTTNRASSDMCGTPTLVLRPKVPQPVRDWDSDTEAVCGNCTSSSTALWHRDEAGAALCHECWLFRRRNDPSRPISHRHNQGSRMSLASKRACRPGLLPGTTAHAEGLAGTSSREMFVRDPPKAQTQQTFTKDSSDEDEGFSVVHHPDSPVHATTDEPMSSPELIPSVPSGKDPVTHIDPSSDDDWTML</sequence>
<dbReference type="GeneID" id="54406892"/>
<accession>A0A6A6AN45</accession>
<organism evidence="4 5">
    <name type="scientific">Dothidotthia symphoricarpi CBS 119687</name>
    <dbReference type="NCBI Taxonomy" id="1392245"/>
    <lineage>
        <taxon>Eukaryota</taxon>
        <taxon>Fungi</taxon>
        <taxon>Dikarya</taxon>
        <taxon>Ascomycota</taxon>
        <taxon>Pezizomycotina</taxon>
        <taxon>Dothideomycetes</taxon>
        <taxon>Pleosporomycetidae</taxon>
        <taxon>Pleosporales</taxon>
        <taxon>Dothidotthiaceae</taxon>
        <taxon>Dothidotthia</taxon>
    </lineage>
</organism>
<dbReference type="GO" id="GO:0006355">
    <property type="term" value="P:regulation of DNA-templated transcription"/>
    <property type="evidence" value="ECO:0007669"/>
    <property type="project" value="InterPro"/>
</dbReference>
<dbReference type="OrthoDB" id="3945102at2759"/>
<keyword evidence="5" id="KW-1185">Reference proteome</keyword>
<evidence type="ECO:0000313" key="4">
    <source>
        <dbReference type="EMBL" id="KAF2133349.1"/>
    </source>
</evidence>
<dbReference type="AlphaFoldDB" id="A0A6A6AN45"/>
<name>A0A6A6AN45_9PLEO</name>
<evidence type="ECO:0000259" key="3">
    <source>
        <dbReference type="PROSITE" id="PS50114"/>
    </source>
</evidence>
<dbReference type="SMART" id="SM00401">
    <property type="entry name" value="ZnF_GATA"/>
    <property type="match status" value="1"/>
</dbReference>
<dbReference type="SUPFAM" id="SSF57716">
    <property type="entry name" value="Glucocorticoid receptor-like (DNA-binding domain)"/>
    <property type="match status" value="1"/>
</dbReference>
<dbReference type="GO" id="GO:0043565">
    <property type="term" value="F:sequence-specific DNA binding"/>
    <property type="evidence" value="ECO:0007669"/>
    <property type="project" value="InterPro"/>
</dbReference>
<evidence type="ECO:0000256" key="2">
    <source>
        <dbReference type="SAM" id="MobiDB-lite"/>
    </source>
</evidence>
<gene>
    <name evidence="4" type="ORF">P153DRAFT_353720</name>
</gene>
<dbReference type="PROSITE" id="PS50114">
    <property type="entry name" value="GATA_ZN_FINGER_2"/>
    <property type="match status" value="1"/>
</dbReference>
<dbReference type="RefSeq" id="XP_033527736.1">
    <property type="nucleotide sequence ID" value="XM_033666460.1"/>
</dbReference>
<keyword evidence="1" id="KW-0479">Metal-binding</keyword>
<dbReference type="EMBL" id="ML977499">
    <property type="protein sequence ID" value="KAF2133349.1"/>
    <property type="molecule type" value="Genomic_DNA"/>
</dbReference>
<evidence type="ECO:0000313" key="5">
    <source>
        <dbReference type="Proteomes" id="UP000799771"/>
    </source>
</evidence>
<keyword evidence="1" id="KW-0863">Zinc-finger</keyword>
<proteinExistence type="predicted"/>
<dbReference type="GO" id="GO:0008270">
    <property type="term" value="F:zinc ion binding"/>
    <property type="evidence" value="ECO:0007669"/>
    <property type="project" value="UniProtKB-KW"/>
</dbReference>
<feature type="region of interest" description="Disordered" evidence="2">
    <location>
        <begin position="369"/>
        <end position="464"/>
    </location>
</feature>